<protein>
    <submittedName>
        <fullName evidence="2">Uncharacterized protein</fullName>
    </submittedName>
</protein>
<feature type="region of interest" description="Disordered" evidence="1">
    <location>
        <begin position="87"/>
        <end position="118"/>
    </location>
</feature>
<evidence type="ECO:0000313" key="2">
    <source>
        <dbReference type="EMBL" id="MFH4983552.1"/>
    </source>
</evidence>
<evidence type="ECO:0000313" key="3">
    <source>
        <dbReference type="Proteomes" id="UP001608902"/>
    </source>
</evidence>
<keyword evidence="3" id="KW-1185">Reference proteome</keyword>
<proteinExistence type="predicted"/>
<name>A0ABD6F247_9BILA</name>
<organism evidence="2 3">
    <name type="scientific">Gnathostoma spinigerum</name>
    <dbReference type="NCBI Taxonomy" id="75299"/>
    <lineage>
        <taxon>Eukaryota</taxon>
        <taxon>Metazoa</taxon>
        <taxon>Ecdysozoa</taxon>
        <taxon>Nematoda</taxon>
        <taxon>Chromadorea</taxon>
        <taxon>Rhabditida</taxon>
        <taxon>Spirurina</taxon>
        <taxon>Gnathostomatomorpha</taxon>
        <taxon>Gnathostomatoidea</taxon>
        <taxon>Gnathostomatidae</taxon>
        <taxon>Gnathostoma</taxon>
    </lineage>
</organism>
<evidence type="ECO:0000256" key="1">
    <source>
        <dbReference type="SAM" id="MobiDB-lite"/>
    </source>
</evidence>
<accession>A0ABD6F247</accession>
<feature type="compositionally biased region" description="Low complexity" evidence="1">
    <location>
        <begin position="102"/>
        <end position="116"/>
    </location>
</feature>
<sequence length="402" mass="44456">MSSFDQSDFESCSFANNSVQYSPECATYTCDSPMAPLSCRSSMQQTAMLGIDSSPTQMVQSPSNSVIEPMMQPCLQQQSQQDYLFQNQPAPQQPPRPSHSEAQAPPAAMAQQYQHQRSLAMPQYPSKTINLQQSGSTRFPCPSQYPLPSHYASYQMSKQSSVSSPYQVPVACQQQQQQQQQQQRVYPPSRSAIAPPAALCTPQQYSQPANLSQFQMPLNPASSDHLSPYNGYERPANPLGTMVAGGNTQWSRRPASRSEMIRMELRHSVQARQQATSPINPSGMSTDGPLSEIRTDYTFYPSAVRFPGPTYQRMMSSQVMSMPSQSESATVLADPPVITSGSCTSNDIPDFCMPLDFPDEFDRSSSSNMSQTSAIPTELYDFKLGNGRVRVFFFFSSFGISV</sequence>
<dbReference type="AlphaFoldDB" id="A0ABD6F247"/>
<comment type="caution">
    <text evidence="2">The sequence shown here is derived from an EMBL/GenBank/DDBJ whole genome shotgun (WGS) entry which is preliminary data.</text>
</comment>
<gene>
    <name evidence="2" type="ORF">AB6A40_010261</name>
</gene>
<dbReference type="Proteomes" id="UP001608902">
    <property type="component" value="Unassembled WGS sequence"/>
</dbReference>
<dbReference type="EMBL" id="JBGFUD010012780">
    <property type="protein sequence ID" value="MFH4983552.1"/>
    <property type="molecule type" value="Genomic_DNA"/>
</dbReference>
<reference evidence="2 3" key="1">
    <citation type="submission" date="2024-08" db="EMBL/GenBank/DDBJ databases">
        <title>Gnathostoma spinigerum genome.</title>
        <authorList>
            <person name="Gonzalez-Bertolin B."/>
            <person name="Monzon S."/>
            <person name="Zaballos A."/>
            <person name="Jimenez P."/>
            <person name="Dekumyoy P."/>
            <person name="Varona S."/>
            <person name="Cuesta I."/>
            <person name="Sumanam S."/>
            <person name="Adisakwattana P."/>
            <person name="Gasser R.B."/>
            <person name="Hernandez-Gonzalez A."/>
            <person name="Young N.D."/>
            <person name="Perteguer M.J."/>
        </authorList>
    </citation>
    <scope>NUCLEOTIDE SEQUENCE [LARGE SCALE GENOMIC DNA]</scope>
    <source>
        <strain evidence="2">AL3</strain>
        <tissue evidence="2">Liver</tissue>
    </source>
</reference>